<accession>A0A0C2CZN3</accession>
<name>A0A0C2CZN3_9BACT</name>
<evidence type="ECO:0000313" key="1">
    <source>
        <dbReference type="EMBL" id="KIG15080.1"/>
    </source>
</evidence>
<dbReference type="Proteomes" id="UP000031599">
    <property type="component" value="Unassembled WGS sequence"/>
</dbReference>
<dbReference type="AlphaFoldDB" id="A0A0C2CZN3"/>
<organism evidence="1 2">
    <name type="scientific">Enhygromyxa salina</name>
    <dbReference type="NCBI Taxonomy" id="215803"/>
    <lineage>
        <taxon>Bacteria</taxon>
        <taxon>Pseudomonadati</taxon>
        <taxon>Myxococcota</taxon>
        <taxon>Polyangia</taxon>
        <taxon>Nannocystales</taxon>
        <taxon>Nannocystaceae</taxon>
        <taxon>Enhygromyxa</taxon>
    </lineage>
</organism>
<dbReference type="EMBL" id="JMCC02000061">
    <property type="protein sequence ID" value="KIG15080.1"/>
    <property type="molecule type" value="Genomic_DNA"/>
</dbReference>
<reference evidence="1 2" key="1">
    <citation type="submission" date="2014-12" db="EMBL/GenBank/DDBJ databases">
        <title>Genome assembly of Enhygromyxa salina DSM 15201.</title>
        <authorList>
            <person name="Sharma G."/>
            <person name="Subramanian S."/>
        </authorList>
    </citation>
    <scope>NUCLEOTIDE SEQUENCE [LARGE SCALE GENOMIC DNA]</scope>
    <source>
        <strain evidence="1 2">DSM 15201</strain>
    </source>
</reference>
<protein>
    <submittedName>
        <fullName evidence="1">Uncharacterized protein</fullName>
    </submittedName>
</protein>
<sequence>MAEVFERRGYSLARDIELRFEGVAFTADGWDAAAKVGFEYLTHAAGDHLDLTADEMAVLGAMIERGELFMLLIDEHEVDSVQDLEWAAERFLDAVAERRDAAPNEGT</sequence>
<gene>
    <name evidence="1" type="ORF">DB30_06112</name>
</gene>
<evidence type="ECO:0000313" key="2">
    <source>
        <dbReference type="Proteomes" id="UP000031599"/>
    </source>
</evidence>
<proteinExistence type="predicted"/>
<comment type="caution">
    <text evidence="1">The sequence shown here is derived from an EMBL/GenBank/DDBJ whole genome shotgun (WGS) entry which is preliminary data.</text>
</comment>